<keyword evidence="3" id="KW-0547">Nucleotide-binding</keyword>
<dbReference type="InterPro" id="IPR003593">
    <property type="entry name" value="AAA+_ATPase"/>
</dbReference>
<dbReference type="InterPro" id="IPR017871">
    <property type="entry name" value="ABC_transporter-like_CS"/>
</dbReference>
<reference evidence="8 9" key="1">
    <citation type="submission" date="2020-07" db="EMBL/GenBank/DDBJ databases">
        <title>Facklamia lactis sp. nov., isolated from raw milk.</title>
        <authorList>
            <person name="Doll E.V."/>
            <person name="Huptas C."/>
            <person name="Staib L."/>
            <person name="Wenning M."/>
            <person name="Scherer S."/>
        </authorList>
    </citation>
    <scope>NUCLEOTIDE SEQUENCE [LARGE SCALE GENOMIC DNA]</scope>
    <source>
        <strain evidence="8 9">DSM 111018</strain>
    </source>
</reference>
<dbReference type="Proteomes" id="UP000721415">
    <property type="component" value="Unassembled WGS sequence"/>
</dbReference>
<dbReference type="EMBL" id="JACBXQ010000005">
    <property type="protein sequence ID" value="MBG9986942.1"/>
    <property type="molecule type" value="Genomic_DNA"/>
</dbReference>
<dbReference type="InterPro" id="IPR008995">
    <property type="entry name" value="Mo/tungstate-bd_C_term_dom"/>
</dbReference>
<dbReference type="SMART" id="SM00382">
    <property type="entry name" value="AAA"/>
    <property type="match status" value="1"/>
</dbReference>
<dbReference type="SUPFAM" id="SSF50331">
    <property type="entry name" value="MOP-like"/>
    <property type="match status" value="1"/>
</dbReference>
<organism evidence="8 9">
    <name type="scientific">Facklamia lactis</name>
    <dbReference type="NCBI Taxonomy" id="2749967"/>
    <lineage>
        <taxon>Bacteria</taxon>
        <taxon>Bacillati</taxon>
        <taxon>Bacillota</taxon>
        <taxon>Bacilli</taxon>
        <taxon>Lactobacillales</taxon>
        <taxon>Aerococcaceae</taxon>
        <taxon>Facklamia</taxon>
    </lineage>
</organism>
<evidence type="ECO:0000256" key="2">
    <source>
        <dbReference type="ARBA" id="ARBA00022475"/>
    </source>
</evidence>
<keyword evidence="1" id="KW-0813">Transport</keyword>
<dbReference type="PROSITE" id="PS00211">
    <property type="entry name" value="ABC_TRANSPORTER_1"/>
    <property type="match status" value="1"/>
</dbReference>
<feature type="domain" description="ABC transporter" evidence="7">
    <location>
        <begin position="4"/>
        <end position="235"/>
    </location>
</feature>
<dbReference type="PANTHER" id="PTHR43875:SF15">
    <property type="entry name" value="TREHALOSE IMPORT ATP-BINDING PROTEIN SUGC"/>
    <property type="match status" value="1"/>
</dbReference>
<name>A0ABS0LSK7_9LACT</name>
<dbReference type="Gene3D" id="3.40.50.300">
    <property type="entry name" value="P-loop containing nucleotide triphosphate hydrolases"/>
    <property type="match status" value="1"/>
</dbReference>
<dbReference type="GO" id="GO:0005524">
    <property type="term" value="F:ATP binding"/>
    <property type="evidence" value="ECO:0007669"/>
    <property type="project" value="UniProtKB-KW"/>
</dbReference>
<dbReference type="InterPro" id="IPR015855">
    <property type="entry name" value="ABC_transpr_MalK-like"/>
</dbReference>
<evidence type="ECO:0000313" key="8">
    <source>
        <dbReference type="EMBL" id="MBG9986942.1"/>
    </source>
</evidence>
<dbReference type="Gene3D" id="2.40.50.140">
    <property type="entry name" value="Nucleic acid-binding proteins"/>
    <property type="match status" value="1"/>
</dbReference>
<evidence type="ECO:0000256" key="1">
    <source>
        <dbReference type="ARBA" id="ARBA00022448"/>
    </source>
</evidence>
<evidence type="ECO:0000259" key="7">
    <source>
        <dbReference type="PROSITE" id="PS50893"/>
    </source>
</evidence>
<dbReference type="PROSITE" id="PS50893">
    <property type="entry name" value="ABC_TRANSPORTER_2"/>
    <property type="match status" value="1"/>
</dbReference>
<dbReference type="PANTHER" id="PTHR43875">
    <property type="entry name" value="MALTODEXTRIN IMPORT ATP-BINDING PROTEIN MSMX"/>
    <property type="match status" value="1"/>
</dbReference>
<keyword evidence="4 8" id="KW-0067">ATP-binding</keyword>
<dbReference type="Pfam" id="PF00005">
    <property type="entry name" value="ABC_tran"/>
    <property type="match status" value="1"/>
</dbReference>
<dbReference type="RefSeq" id="WP_197115860.1">
    <property type="nucleotide sequence ID" value="NZ_JACBXQ010000005.1"/>
</dbReference>
<keyword evidence="5" id="KW-1278">Translocase</keyword>
<evidence type="ECO:0000256" key="5">
    <source>
        <dbReference type="ARBA" id="ARBA00022967"/>
    </source>
</evidence>
<evidence type="ECO:0000256" key="3">
    <source>
        <dbReference type="ARBA" id="ARBA00022741"/>
    </source>
</evidence>
<comment type="caution">
    <text evidence="8">The sequence shown here is derived from an EMBL/GenBank/DDBJ whole genome shotgun (WGS) entry which is preliminary data.</text>
</comment>
<evidence type="ECO:0000313" key="9">
    <source>
        <dbReference type="Proteomes" id="UP000721415"/>
    </source>
</evidence>
<dbReference type="InterPro" id="IPR047641">
    <property type="entry name" value="ABC_transpr_MalK/UgpC-like"/>
</dbReference>
<dbReference type="InterPro" id="IPR003439">
    <property type="entry name" value="ABC_transporter-like_ATP-bd"/>
</dbReference>
<accession>A0ABS0LSK7</accession>
<protein>
    <submittedName>
        <fullName evidence="8">ATP-binding cassette domain-containing protein</fullName>
    </submittedName>
</protein>
<evidence type="ECO:0000256" key="6">
    <source>
        <dbReference type="ARBA" id="ARBA00023136"/>
    </source>
</evidence>
<sequence length="353" mass="39821">MAEIILKNVSKIFDGGDHAVKDVTLTIPDKSFTVLVGPSGSGKSTLLRMIAGLEEVTEGEIIVDGEVVNDISARNRDIAMVFQNYALYPSMTVRENIEFGLKNNKVPKEERNKLIKDVSEIVDLVTHLDKKPSQLSGGQRQRVALARAMVKKPKVFILDEPLSNLDAKLRVQMRAQLIELHKQLGTTFVYVTHDQVEAMSMGTHIILLNFGEVQQFSSPHEIYHQPENMFTATFMGTPPMNIVNINSLNQDQQEGLLSNDQVTFIGFRPEVARISQENNPQEGYLTLAGKLVASEMLGSETVHTLDIPNHRITVKDFYNEMPQEEELWIHIPIHKINYFDQDHQRLKGVDDHA</sequence>
<keyword evidence="2" id="KW-1003">Cell membrane</keyword>
<dbReference type="Gene3D" id="2.40.50.100">
    <property type="match status" value="1"/>
</dbReference>
<dbReference type="SUPFAM" id="SSF52540">
    <property type="entry name" value="P-loop containing nucleoside triphosphate hydrolases"/>
    <property type="match status" value="1"/>
</dbReference>
<dbReference type="CDD" id="cd03301">
    <property type="entry name" value="ABC_MalK_N"/>
    <property type="match status" value="1"/>
</dbReference>
<keyword evidence="9" id="KW-1185">Reference proteome</keyword>
<proteinExistence type="predicted"/>
<evidence type="ECO:0000256" key="4">
    <source>
        <dbReference type="ARBA" id="ARBA00022840"/>
    </source>
</evidence>
<keyword evidence="6" id="KW-0472">Membrane</keyword>
<gene>
    <name evidence="8" type="ORF">HZY91_08580</name>
</gene>
<dbReference type="InterPro" id="IPR027417">
    <property type="entry name" value="P-loop_NTPase"/>
</dbReference>
<dbReference type="InterPro" id="IPR012340">
    <property type="entry name" value="NA-bd_OB-fold"/>
</dbReference>